<dbReference type="Gene3D" id="3.40.50.300">
    <property type="entry name" value="P-loop containing nucleotide triphosphate hydrolases"/>
    <property type="match status" value="1"/>
</dbReference>
<keyword evidence="1" id="KW-0808">Transferase</keyword>
<protein>
    <submittedName>
        <fullName evidence="1">Nucleoside kinase</fullName>
    </submittedName>
</protein>
<sequence length="208" mass="22659">MHYCQRCEPAVVLEPAAAVAVCSRCGWTEPARREPLYVVTGASGSGKTAIFAPLAAALPECVVFDVDWLIDPLQHNGSVDWDAFRDAWLSVAHGIAQGGRSTVLLGPLMPEQLADLPSRRWIGPAHFAVLDCTDEQRRARLQARPSWREHAVGEHLAFAAHLRRTIGTVLHTGTDTPDQTARQVAAWVRRTAARRDDHATPLSASSSS</sequence>
<dbReference type="InterPro" id="IPR027417">
    <property type="entry name" value="P-loop_NTPase"/>
</dbReference>
<keyword evidence="2" id="KW-1185">Reference proteome</keyword>
<reference evidence="1 2" key="1">
    <citation type="submission" date="2021-01" db="EMBL/GenBank/DDBJ databases">
        <title>Whole genome shotgun sequence of Catellatospora chokoriensis NBRC 107358.</title>
        <authorList>
            <person name="Komaki H."/>
            <person name="Tamura T."/>
        </authorList>
    </citation>
    <scope>NUCLEOTIDE SEQUENCE [LARGE SCALE GENOMIC DNA]</scope>
    <source>
        <strain evidence="1 2">NBRC 107358</strain>
    </source>
</reference>
<dbReference type="EMBL" id="BONG01000005">
    <property type="protein sequence ID" value="GIF87812.1"/>
    <property type="molecule type" value="Genomic_DNA"/>
</dbReference>
<evidence type="ECO:0000313" key="1">
    <source>
        <dbReference type="EMBL" id="GIF87812.1"/>
    </source>
</evidence>
<keyword evidence="1" id="KW-0418">Kinase</keyword>
<gene>
    <name evidence="1" type="ORF">Cch02nite_12560</name>
</gene>
<dbReference type="RefSeq" id="WP_191839396.1">
    <property type="nucleotide sequence ID" value="NZ_BAAALB010000007.1"/>
</dbReference>
<dbReference type="GO" id="GO:0016301">
    <property type="term" value="F:kinase activity"/>
    <property type="evidence" value="ECO:0007669"/>
    <property type="project" value="UniProtKB-KW"/>
</dbReference>
<dbReference type="SUPFAM" id="SSF52540">
    <property type="entry name" value="P-loop containing nucleoside triphosphate hydrolases"/>
    <property type="match status" value="1"/>
</dbReference>
<evidence type="ECO:0000313" key="2">
    <source>
        <dbReference type="Proteomes" id="UP000619293"/>
    </source>
</evidence>
<accession>A0A8J3JMX8</accession>
<organism evidence="1 2">
    <name type="scientific">Catellatospora chokoriensis</name>
    <dbReference type="NCBI Taxonomy" id="310353"/>
    <lineage>
        <taxon>Bacteria</taxon>
        <taxon>Bacillati</taxon>
        <taxon>Actinomycetota</taxon>
        <taxon>Actinomycetes</taxon>
        <taxon>Micromonosporales</taxon>
        <taxon>Micromonosporaceae</taxon>
        <taxon>Catellatospora</taxon>
    </lineage>
</organism>
<dbReference type="AlphaFoldDB" id="A0A8J3JMX8"/>
<name>A0A8J3JMX8_9ACTN</name>
<comment type="caution">
    <text evidence="1">The sequence shown here is derived from an EMBL/GenBank/DDBJ whole genome shotgun (WGS) entry which is preliminary data.</text>
</comment>
<proteinExistence type="predicted"/>
<dbReference type="Proteomes" id="UP000619293">
    <property type="component" value="Unassembled WGS sequence"/>
</dbReference>